<dbReference type="Proteomes" id="UP000283255">
    <property type="component" value="Unassembled WGS sequence"/>
</dbReference>
<reference evidence="12 13" key="1">
    <citation type="submission" date="2018-09" db="EMBL/GenBank/DDBJ databases">
        <authorList>
            <person name="Wang F."/>
        </authorList>
    </citation>
    <scope>NUCLEOTIDE SEQUENCE [LARGE SCALE GENOMIC DNA]</scope>
    <source>
        <strain evidence="12 13">PLHSC7-2</strain>
    </source>
</reference>
<dbReference type="NCBIfam" id="TIGR00217">
    <property type="entry name" value="malQ"/>
    <property type="match status" value="1"/>
</dbReference>
<dbReference type="RefSeq" id="WP_119910250.1">
    <property type="nucleotide sequence ID" value="NZ_QZCH01000008.1"/>
</dbReference>
<dbReference type="AlphaFoldDB" id="A0A418YFZ1"/>
<comment type="similarity">
    <text evidence="2 10">Belongs to the disproportionating enzyme family.</text>
</comment>
<keyword evidence="5 10" id="KW-0328">Glycosyltransferase</keyword>
<dbReference type="PANTHER" id="PTHR32438">
    <property type="entry name" value="4-ALPHA-GLUCANOTRANSFERASE DPE1, CHLOROPLASTIC/AMYLOPLASTIC"/>
    <property type="match status" value="1"/>
</dbReference>
<proteinExistence type="inferred from homology"/>
<feature type="domain" description="MalQ N-terminal beta-sandwich" evidence="11">
    <location>
        <begin position="71"/>
        <end position="165"/>
    </location>
</feature>
<gene>
    <name evidence="12" type="ORF">D1Z90_08075</name>
</gene>
<dbReference type="PANTHER" id="PTHR32438:SF5">
    <property type="entry name" value="4-ALPHA-GLUCANOTRANSFERASE DPE1, CHLOROPLASTIC_AMYLOPLASTIC"/>
    <property type="match status" value="1"/>
</dbReference>
<evidence type="ECO:0000256" key="5">
    <source>
        <dbReference type="ARBA" id="ARBA00022676"/>
    </source>
</evidence>
<dbReference type="Pfam" id="PF21226">
    <property type="entry name" value="MalQ_N"/>
    <property type="match status" value="1"/>
</dbReference>
<dbReference type="InterPro" id="IPR003385">
    <property type="entry name" value="Glyco_hydro_77"/>
</dbReference>
<comment type="caution">
    <text evidence="12">The sequence shown here is derived from an EMBL/GenBank/DDBJ whole genome shotgun (WGS) entry which is preliminary data.</text>
</comment>
<name>A0A418YFZ1_9GAMM</name>
<dbReference type="InterPro" id="IPR048458">
    <property type="entry name" value="MalQ_N"/>
</dbReference>
<dbReference type="NCBIfam" id="NF008274">
    <property type="entry name" value="PRK11052.1"/>
    <property type="match status" value="1"/>
</dbReference>
<evidence type="ECO:0000256" key="10">
    <source>
        <dbReference type="RuleBase" id="RU361207"/>
    </source>
</evidence>
<keyword evidence="6 10" id="KW-0808">Transferase</keyword>
<dbReference type="SUPFAM" id="SSF51445">
    <property type="entry name" value="(Trans)glycosidases"/>
    <property type="match status" value="1"/>
</dbReference>
<dbReference type="Pfam" id="PF02446">
    <property type="entry name" value="Glyco_hydro_77"/>
    <property type="match status" value="1"/>
</dbReference>
<protein>
    <recommendedName>
        <fullName evidence="4 10">4-alpha-glucanotransferase</fullName>
        <ecNumber evidence="3 10">2.4.1.25</ecNumber>
    </recommendedName>
    <alternativeName>
        <fullName evidence="8 10">Amylomaltase</fullName>
    </alternativeName>
    <alternativeName>
        <fullName evidence="9 10">Disproportionating enzyme</fullName>
    </alternativeName>
</protein>
<evidence type="ECO:0000256" key="2">
    <source>
        <dbReference type="ARBA" id="ARBA00005684"/>
    </source>
</evidence>
<reference evidence="12 13" key="2">
    <citation type="submission" date="2019-01" db="EMBL/GenBank/DDBJ databases">
        <title>Motilimonas pumilus sp. nov., isolated from the gut of sea cucumber (Apostichopus japonicus).</title>
        <authorList>
            <person name="Wang F.-Q."/>
            <person name="Ren L.-H."/>
            <person name="Lin Y.-W."/>
            <person name="Sun G.-H."/>
            <person name="Du Z.-J."/>
            <person name="Zhao J.-X."/>
            <person name="Liu X.-J."/>
            <person name="Liu L.-J."/>
        </authorList>
    </citation>
    <scope>NUCLEOTIDE SEQUENCE [LARGE SCALE GENOMIC DNA]</scope>
    <source>
        <strain evidence="12 13">PLHSC7-2</strain>
    </source>
</reference>
<evidence type="ECO:0000256" key="6">
    <source>
        <dbReference type="ARBA" id="ARBA00022679"/>
    </source>
</evidence>
<sequence>MSDTLLSSLAHIKGIDANYIDAWGNEAQVSPKVVSTILQAMGCDTSEQALPAQVEQALKQYWMAGLSASTLAYLDEPVQLELRLPIDFVNDPVSFQVNTETGEIIKGQITPIEGELQAIEHINEVEFQAYLITLPIELKAGYHDLILFEKHLEEPLASSRLIVAPRACFTPTSIQQGKKVWGVSVQLYGVRSENNWGIGDFGDLPELLAGIKGQGGDFVGLNPIHSLYPMMPENASPYSPSSREWLNIIYIDVNQVEEFSSSEDAQALYHSEDFQRDLAMARAAENVDYSTVNRLKLSALKLAYESFKPKLKGKSARVKSFKAFVKQHGDALQQQAGFDAIHEHLIAQDPHAWGWPVWAEEWQDFASPHVKKWLKANKDAVQFWAYLQWLADEQLNDADAKAKQLGMEIGIYRDLAVGVASGGCEIWANKSDYCSQATVGAPPDILGPLGQNWGLPPLDPAKLVENGFQAYINLLQANMKACGALRIDHVMALLRLWWVPAGDSADSGVYVYYPVEFMLAILALESQRQQCLIIGEDLGTVPDGMDVLLKDAGVYSYRVFCFEVAEDGGFISPSHYPTQAMATVVTHDMPTLTGFWHCEDLKLGLTLGLYKDQALVDELMADRHQAKQQMLNSLHGHHSIPDCISESVDVVGMDRGLSFGIQQHMAQTNSALLSLQLEDFLEMEKPVNVPGTSDEYPNWRRKLSTTLSDLFSQQHISELTQQISAARNQAAK</sequence>
<dbReference type="EMBL" id="QZCH01000008">
    <property type="protein sequence ID" value="RJG48440.1"/>
    <property type="molecule type" value="Genomic_DNA"/>
</dbReference>
<evidence type="ECO:0000256" key="3">
    <source>
        <dbReference type="ARBA" id="ARBA00012560"/>
    </source>
</evidence>
<keyword evidence="7 10" id="KW-0119">Carbohydrate metabolism</keyword>
<evidence type="ECO:0000259" key="11">
    <source>
        <dbReference type="Pfam" id="PF21226"/>
    </source>
</evidence>
<dbReference type="Gene3D" id="3.20.20.80">
    <property type="entry name" value="Glycosidases"/>
    <property type="match status" value="1"/>
</dbReference>
<evidence type="ECO:0000256" key="4">
    <source>
        <dbReference type="ARBA" id="ARBA00020295"/>
    </source>
</evidence>
<dbReference type="EC" id="2.4.1.25" evidence="3 10"/>
<evidence type="ECO:0000256" key="7">
    <source>
        <dbReference type="ARBA" id="ARBA00023277"/>
    </source>
</evidence>
<keyword evidence="13" id="KW-1185">Reference proteome</keyword>
<evidence type="ECO:0000313" key="13">
    <source>
        <dbReference type="Proteomes" id="UP000283255"/>
    </source>
</evidence>
<organism evidence="12 13">
    <name type="scientific">Motilimonas pumila</name>
    <dbReference type="NCBI Taxonomy" id="2303987"/>
    <lineage>
        <taxon>Bacteria</taxon>
        <taxon>Pseudomonadati</taxon>
        <taxon>Pseudomonadota</taxon>
        <taxon>Gammaproteobacteria</taxon>
        <taxon>Alteromonadales</taxon>
        <taxon>Alteromonadales genera incertae sedis</taxon>
        <taxon>Motilimonas</taxon>
    </lineage>
</organism>
<comment type="catalytic activity">
    <reaction evidence="1 10">
        <text>Transfers a segment of a (1-&gt;4)-alpha-D-glucan to a new position in an acceptor, which may be glucose or a (1-&gt;4)-alpha-D-glucan.</text>
        <dbReference type="EC" id="2.4.1.25"/>
    </reaction>
</comment>
<dbReference type="GO" id="GO:0004134">
    <property type="term" value="F:4-alpha-glucanotransferase activity"/>
    <property type="evidence" value="ECO:0007669"/>
    <property type="project" value="UniProtKB-EC"/>
</dbReference>
<evidence type="ECO:0000256" key="1">
    <source>
        <dbReference type="ARBA" id="ARBA00000439"/>
    </source>
</evidence>
<accession>A0A418YFZ1</accession>
<evidence type="ECO:0000256" key="8">
    <source>
        <dbReference type="ARBA" id="ARBA00031423"/>
    </source>
</evidence>
<evidence type="ECO:0000256" key="9">
    <source>
        <dbReference type="ARBA" id="ARBA00031501"/>
    </source>
</evidence>
<dbReference type="OrthoDB" id="9763489at2"/>
<dbReference type="InterPro" id="IPR017853">
    <property type="entry name" value="GH"/>
</dbReference>
<dbReference type="GO" id="GO:0005975">
    <property type="term" value="P:carbohydrate metabolic process"/>
    <property type="evidence" value="ECO:0007669"/>
    <property type="project" value="InterPro"/>
</dbReference>
<evidence type="ECO:0000313" key="12">
    <source>
        <dbReference type="EMBL" id="RJG48440.1"/>
    </source>
</evidence>